<dbReference type="NCBIfam" id="TIGR00738">
    <property type="entry name" value="rrf2_super"/>
    <property type="match status" value="1"/>
</dbReference>
<dbReference type="RefSeq" id="WP_005980509.1">
    <property type="nucleotide sequence ID" value="NZ_BAABXY010000001.1"/>
</dbReference>
<dbReference type="KEGG" id="ful:C4N20_04330"/>
<dbReference type="GO" id="GO:0003677">
    <property type="term" value="F:DNA binding"/>
    <property type="evidence" value="ECO:0007669"/>
    <property type="project" value="UniProtKB-KW"/>
</dbReference>
<name>A0AAX1TQ54_9FUSO</name>
<proteinExistence type="predicted"/>
<sequence>MKISTKVRYGLRALAYIAEKSGEEKLVRIKEIADDQNISVQYLEQILFKLKNENIIEGKRGPNGGYRLAKEPTEITLHQLYKILDEEDKVIDCNESEEHKATCSEQTCGTTCIWSKLDSAMTKILKETTLNEFIKNKDMI</sequence>
<dbReference type="InterPro" id="IPR000944">
    <property type="entry name" value="Tscrpt_reg_Rrf2"/>
</dbReference>
<dbReference type="PROSITE" id="PS51197">
    <property type="entry name" value="HTH_RRF2_2"/>
    <property type="match status" value="1"/>
</dbReference>
<dbReference type="AlphaFoldDB" id="A0AAX1TQ54"/>
<dbReference type="InterPro" id="IPR036388">
    <property type="entry name" value="WH-like_DNA-bd_sf"/>
</dbReference>
<evidence type="ECO:0000313" key="2">
    <source>
        <dbReference type="EMBL" id="SQJ12592.1"/>
    </source>
</evidence>
<accession>A0AAX1TQ54</accession>
<dbReference type="PANTHER" id="PTHR33221:SF5">
    <property type="entry name" value="HTH-TYPE TRANSCRIPTIONAL REGULATOR ISCR"/>
    <property type="match status" value="1"/>
</dbReference>
<evidence type="ECO:0000256" key="1">
    <source>
        <dbReference type="ARBA" id="ARBA00023125"/>
    </source>
</evidence>
<dbReference type="GO" id="GO:0005829">
    <property type="term" value="C:cytosol"/>
    <property type="evidence" value="ECO:0007669"/>
    <property type="project" value="TreeGrafter"/>
</dbReference>
<dbReference type="SUPFAM" id="SSF46785">
    <property type="entry name" value="Winged helix' DNA-binding domain"/>
    <property type="match status" value="1"/>
</dbReference>
<dbReference type="InterPro" id="IPR036390">
    <property type="entry name" value="WH_DNA-bd_sf"/>
</dbReference>
<reference evidence="2 3" key="1">
    <citation type="submission" date="2018-06" db="EMBL/GenBank/DDBJ databases">
        <authorList>
            <consortium name="Pathogen Informatics"/>
            <person name="Doyle S."/>
        </authorList>
    </citation>
    <scope>NUCLEOTIDE SEQUENCE [LARGE SCALE GENOMIC DNA]</scope>
    <source>
        <strain evidence="2 3">NCTC12112</strain>
    </source>
</reference>
<dbReference type="PANTHER" id="PTHR33221">
    <property type="entry name" value="WINGED HELIX-TURN-HELIX TRANSCRIPTIONAL REGULATOR, RRF2 FAMILY"/>
    <property type="match status" value="1"/>
</dbReference>
<gene>
    <name evidence="2" type="primary">iscR</name>
    <name evidence="2" type="ORF">NCTC12112_02751</name>
</gene>
<dbReference type="Gene3D" id="1.10.10.10">
    <property type="entry name" value="Winged helix-like DNA-binding domain superfamily/Winged helix DNA-binding domain"/>
    <property type="match status" value="1"/>
</dbReference>
<dbReference type="Proteomes" id="UP000249008">
    <property type="component" value="Chromosome 1"/>
</dbReference>
<organism evidence="2 3">
    <name type="scientific">Fusobacterium ulcerans</name>
    <dbReference type="NCBI Taxonomy" id="861"/>
    <lineage>
        <taxon>Bacteria</taxon>
        <taxon>Fusobacteriati</taxon>
        <taxon>Fusobacteriota</taxon>
        <taxon>Fusobacteriia</taxon>
        <taxon>Fusobacteriales</taxon>
        <taxon>Fusobacteriaceae</taxon>
        <taxon>Fusobacterium</taxon>
    </lineage>
</organism>
<dbReference type="Pfam" id="PF02082">
    <property type="entry name" value="Rrf2"/>
    <property type="match status" value="1"/>
</dbReference>
<evidence type="ECO:0000313" key="3">
    <source>
        <dbReference type="Proteomes" id="UP000249008"/>
    </source>
</evidence>
<keyword evidence="1" id="KW-0238">DNA-binding</keyword>
<dbReference type="GeneID" id="78454024"/>
<dbReference type="EMBL" id="LS483487">
    <property type="protein sequence ID" value="SQJ12592.1"/>
    <property type="molecule type" value="Genomic_DNA"/>
</dbReference>
<dbReference type="GO" id="GO:0003700">
    <property type="term" value="F:DNA-binding transcription factor activity"/>
    <property type="evidence" value="ECO:0007669"/>
    <property type="project" value="TreeGrafter"/>
</dbReference>
<protein>
    <submittedName>
        <fullName evidence="2">HTH-type transcriptional regulator iscR</fullName>
    </submittedName>
</protein>